<comment type="caution">
    <text evidence="1">The sequence shown here is derived from an EMBL/GenBank/DDBJ whole genome shotgun (WGS) entry which is preliminary data.</text>
</comment>
<dbReference type="EMBL" id="MVGT01000613">
    <property type="protein sequence ID" value="OVA16216.1"/>
    <property type="molecule type" value="Genomic_DNA"/>
</dbReference>
<name>A0A200R0G9_MACCD</name>
<sequence length="126" mass="12811">MEGTELISALKDRSIAQGSRSTGVVKWFNGQKDFRFITPSDDGEGGRCYSYGGGGSGISGHDGGYGFVSGGGGGYSGVSCCFRGDGGYGPYGYNGGGGGRCGIGKTVEMVVEEGGKVEKKMVAHNI</sequence>
<dbReference type="InterPro" id="IPR012340">
    <property type="entry name" value="NA-bd_OB-fold"/>
</dbReference>
<dbReference type="Gene3D" id="2.40.50.140">
    <property type="entry name" value="Nucleic acid-binding proteins"/>
    <property type="match status" value="1"/>
</dbReference>
<proteinExistence type="predicted"/>
<organism evidence="1 2">
    <name type="scientific">Macleaya cordata</name>
    <name type="common">Five-seeded plume-poppy</name>
    <name type="synonym">Bocconia cordata</name>
    <dbReference type="NCBI Taxonomy" id="56857"/>
    <lineage>
        <taxon>Eukaryota</taxon>
        <taxon>Viridiplantae</taxon>
        <taxon>Streptophyta</taxon>
        <taxon>Embryophyta</taxon>
        <taxon>Tracheophyta</taxon>
        <taxon>Spermatophyta</taxon>
        <taxon>Magnoliopsida</taxon>
        <taxon>Ranunculales</taxon>
        <taxon>Papaveraceae</taxon>
        <taxon>Papaveroideae</taxon>
        <taxon>Macleaya</taxon>
    </lineage>
</organism>
<keyword evidence="2" id="KW-1185">Reference proteome</keyword>
<dbReference type="Proteomes" id="UP000195402">
    <property type="component" value="Unassembled WGS sequence"/>
</dbReference>
<reference evidence="1 2" key="1">
    <citation type="journal article" date="2017" name="Mol. Plant">
        <title>The Genome of Medicinal Plant Macleaya cordata Provides New Insights into Benzylisoquinoline Alkaloids Metabolism.</title>
        <authorList>
            <person name="Liu X."/>
            <person name="Liu Y."/>
            <person name="Huang P."/>
            <person name="Ma Y."/>
            <person name="Qing Z."/>
            <person name="Tang Q."/>
            <person name="Cao H."/>
            <person name="Cheng P."/>
            <person name="Zheng Y."/>
            <person name="Yuan Z."/>
            <person name="Zhou Y."/>
            <person name="Liu J."/>
            <person name="Tang Z."/>
            <person name="Zhuo Y."/>
            <person name="Zhang Y."/>
            <person name="Yu L."/>
            <person name="Huang J."/>
            <person name="Yang P."/>
            <person name="Peng Q."/>
            <person name="Zhang J."/>
            <person name="Jiang W."/>
            <person name="Zhang Z."/>
            <person name="Lin K."/>
            <person name="Ro D.K."/>
            <person name="Chen X."/>
            <person name="Xiong X."/>
            <person name="Shang Y."/>
            <person name="Huang S."/>
            <person name="Zeng J."/>
        </authorList>
    </citation>
    <scope>NUCLEOTIDE SEQUENCE [LARGE SCALE GENOMIC DNA]</scope>
    <source>
        <strain evidence="2">cv. BLH2017</strain>
        <tissue evidence="1">Root</tissue>
    </source>
</reference>
<gene>
    <name evidence="1" type="ORF">BVC80_605g20</name>
</gene>
<dbReference type="InParanoid" id="A0A200R0G9"/>
<protein>
    <submittedName>
        <fullName evidence="1">Cold-shock protein</fullName>
    </submittedName>
</protein>
<evidence type="ECO:0000313" key="1">
    <source>
        <dbReference type="EMBL" id="OVA16216.1"/>
    </source>
</evidence>
<evidence type="ECO:0000313" key="2">
    <source>
        <dbReference type="Proteomes" id="UP000195402"/>
    </source>
</evidence>
<accession>A0A200R0G9</accession>
<dbReference type="AlphaFoldDB" id="A0A200R0G9"/>